<dbReference type="EMBL" id="CP048113">
    <property type="protein sequence ID" value="QHS60510.1"/>
    <property type="molecule type" value="Genomic_DNA"/>
</dbReference>
<dbReference type="SUPFAM" id="SSF46785">
    <property type="entry name" value="Winged helix' DNA-binding domain"/>
    <property type="match status" value="1"/>
</dbReference>
<dbReference type="Gene3D" id="1.10.10.10">
    <property type="entry name" value="Winged helix-like DNA-binding domain superfamily/Winged helix DNA-binding domain"/>
    <property type="match status" value="1"/>
</dbReference>
<dbReference type="PRINTS" id="PR00778">
    <property type="entry name" value="HTHARSR"/>
</dbReference>
<dbReference type="InterPro" id="IPR001845">
    <property type="entry name" value="HTH_ArsR_DNA-bd_dom"/>
</dbReference>
<dbReference type="GO" id="GO:0003700">
    <property type="term" value="F:DNA-binding transcription factor activity"/>
    <property type="evidence" value="ECO:0007669"/>
    <property type="project" value="InterPro"/>
</dbReference>
<dbReference type="SMART" id="SM00418">
    <property type="entry name" value="HTH_ARSR"/>
    <property type="match status" value="1"/>
</dbReference>
<reference evidence="2 3" key="1">
    <citation type="submission" date="2020-01" db="EMBL/GenBank/DDBJ databases">
        <title>Complete genome sequence of Chitinophaga sp. H33E-04 isolated from quinoa roots.</title>
        <authorList>
            <person name="Weon H.-Y."/>
            <person name="Lee S.A."/>
        </authorList>
    </citation>
    <scope>NUCLEOTIDE SEQUENCE [LARGE SCALE GENOMIC DNA]</scope>
    <source>
        <strain evidence="2 3">H33E-04</strain>
    </source>
</reference>
<dbReference type="Proteomes" id="UP000476411">
    <property type="component" value="Chromosome"/>
</dbReference>
<evidence type="ECO:0000313" key="3">
    <source>
        <dbReference type="Proteomes" id="UP000476411"/>
    </source>
</evidence>
<dbReference type="RefSeq" id="WP_162332200.1">
    <property type="nucleotide sequence ID" value="NZ_CP048113.1"/>
</dbReference>
<dbReference type="CDD" id="cd00090">
    <property type="entry name" value="HTH_ARSR"/>
    <property type="match status" value="1"/>
</dbReference>
<name>A0A6B9ZDR0_9BACT</name>
<organism evidence="2 3">
    <name type="scientific">Chitinophaga agri</name>
    <dbReference type="NCBI Taxonomy" id="2703787"/>
    <lineage>
        <taxon>Bacteria</taxon>
        <taxon>Pseudomonadati</taxon>
        <taxon>Bacteroidota</taxon>
        <taxon>Chitinophagia</taxon>
        <taxon>Chitinophagales</taxon>
        <taxon>Chitinophagaceae</taxon>
        <taxon>Chitinophaga</taxon>
    </lineage>
</organism>
<sequence length="101" mass="11826">MRRDVYQAIADPTRREIIHLLAHQTLNLNAIADKFDISRPAVSKHIRILTECGLLMITQQGRERYCRADPKKLQEVAEWTEQFKSFWTQRLDALGEFLEGN</sequence>
<proteinExistence type="predicted"/>
<dbReference type="NCBIfam" id="NF033788">
    <property type="entry name" value="HTH_metalloreg"/>
    <property type="match status" value="1"/>
</dbReference>
<dbReference type="PROSITE" id="PS50987">
    <property type="entry name" value="HTH_ARSR_2"/>
    <property type="match status" value="1"/>
</dbReference>
<dbReference type="PANTHER" id="PTHR38600">
    <property type="entry name" value="TRANSCRIPTIONAL REGULATORY PROTEIN"/>
    <property type="match status" value="1"/>
</dbReference>
<dbReference type="KEGG" id="chih:GWR21_13185"/>
<dbReference type="InterPro" id="IPR011991">
    <property type="entry name" value="ArsR-like_HTH"/>
</dbReference>
<gene>
    <name evidence="2" type="ORF">GWR21_13185</name>
</gene>
<dbReference type="AlphaFoldDB" id="A0A6B9ZDR0"/>
<feature type="domain" description="HTH arsR-type" evidence="1">
    <location>
        <begin position="1"/>
        <end position="88"/>
    </location>
</feature>
<dbReference type="PANTHER" id="PTHR38600:SF2">
    <property type="entry name" value="SLL0088 PROTEIN"/>
    <property type="match status" value="1"/>
</dbReference>
<evidence type="ECO:0000313" key="2">
    <source>
        <dbReference type="EMBL" id="QHS60510.1"/>
    </source>
</evidence>
<keyword evidence="3" id="KW-1185">Reference proteome</keyword>
<dbReference type="InterPro" id="IPR036390">
    <property type="entry name" value="WH_DNA-bd_sf"/>
</dbReference>
<dbReference type="Pfam" id="PF12840">
    <property type="entry name" value="HTH_20"/>
    <property type="match status" value="1"/>
</dbReference>
<protein>
    <submittedName>
        <fullName evidence="2">Helix-turn-helix transcriptional regulator</fullName>
    </submittedName>
</protein>
<dbReference type="InterPro" id="IPR036388">
    <property type="entry name" value="WH-like_DNA-bd_sf"/>
</dbReference>
<evidence type="ECO:0000259" key="1">
    <source>
        <dbReference type="PROSITE" id="PS50987"/>
    </source>
</evidence>
<accession>A0A6B9ZDR0</accession>